<proteinExistence type="predicted"/>
<sequence>MHYKAILLIVSCIFSSSVLSESWAEFLKKDLSYKYQALNVKVDACSKQRESFVLKPIKSDWFGTLTVQQKKDVILFASDYASKQCYKLEELSFSNALLRYTAETGDKELLDNWLGLNKSNKYTIEGVDSVGAENVVEFINQEFTQPFQPIELIKYLKLY</sequence>
<protein>
    <submittedName>
        <fullName evidence="2">Uncharacterized protein</fullName>
    </submittedName>
</protein>
<dbReference type="EMBL" id="BJTZ01000123">
    <property type="protein sequence ID" value="GEK16240.1"/>
    <property type="molecule type" value="Genomic_DNA"/>
</dbReference>
<reference evidence="2 3" key="1">
    <citation type="submission" date="2019-07" db="EMBL/GenBank/DDBJ databases">
        <title>Whole genome shotgun sequence of Aliivibrio fischeri NBRC 101058.</title>
        <authorList>
            <person name="Hosoyama A."/>
            <person name="Uohara A."/>
            <person name="Ohji S."/>
            <person name="Ichikawa N."/>
        </authorList>
    </citation>
    <scope>NUCLEOTIDE SEQUENCE [LARGE SCALE GENOMIC DNA]</scope>
    <source>
        <strain evidence="2 3">NBRC 101058</strain>
    </source>
</reference>
<accession>A0A510USQ9</accession>
<dbReference type="AlphaFoldDB" id="A0A510USQ9"/>
<evidence type="ECO:0000313" key="2">
    <source>
        <dbReference type="EMBL" id="GEK16240.1"/>
    </source>
</evidence>
<name>A0A510USQ9_ALIFS</name>
<evidence type="ECO:0000313" key="3">
    <source>
        <dbReference type="Proteomes" id="UP000321787"/>
    </source>
</evidence>
<dbReference type="Proteomes" id="UP000321787">
    <property type="component" value="Unassembled WGS sequence"/>
</dbReference>
<feature type="signal peptide" evidence="1">
    <location>
        <begin position="1"/>
        <end position="20"/>
    </location>
</feature>
<dbReference type="RefSeq" id="WP_146867043.1">
    <property type="nucleotide sequence ID" value="NZ_BJTZ01000123.1"/>
</dbReference>
<gene>
    <name evidence="2" type="ORF">AFI02nite_42760</name>
</gene>
<evidence type="ECO:0000256" key="1">
    <source>
        <dbReference type="SAM" id="SignalP"/>
    </source>
</evidence>
<keyword evidence="1" id="KW-0732">Signal</keyword>
<organism evidence="2 3">
    <name type="scientific">Aliivibrio fischeri</name>
    <name type="common">Vibrio fischeri</name>
    <dbReference type="NCBI Taxonomy" id="668"/>
    <lineage>
        <taxon>Bacteria</taxon>
        <taxon>Pseudomonadati</taxon>
        <taxon>Pseudomonadota</taxon>
        <taxon>Gammaproteobacteria</taxon>
        <taxon>Vibrionales</taxon>
        <taxon>Vibrionaceae</taxon>
        <taxon>Aliivibrio</taxon>
    </lineage>
</organism>
<comment type="caution">
    <text evidence="2">The sequence shown here is derived from an EMBL/GenBank/DDBJ whole genome shotgun (WGS) entry which is preliminary data.</text>
</comment>
<feature type="chain" id="PRO_5021846093" evidence="1">
    <location>
        <begin position="21"/>
        <end position="159"/>
    </location>
</feature>